<evidence type="ECO:0000313" key="4">
    <source>
        <dbReference type="EMBL" id="MBL3688428.1"/>
    </source>
</evidence>
<dbReference type="PROSITE" id="PS51186">
    <property type="entry name" value="GNAT"/>
    <property type="match status" value="2"/>
</dbReference>
<keyword evidence="2" id="KW-0012">Acyltransferase</keyword>
<name>A0ABS1SJT6_9MICO</name>
<dbReference type="Proteomes" id="UP001646141">
    <property type="component" value="Unassembled WGS sequence"/>
</dbReference>
<dbReference type="PANTHER" id="PTHR43877:SF2">
    <property type="entry name" value="AMINOALKYLPHOSPHONATE N-ACETYLTRANSFERASE-RELATED"/>
    <property type="match status" value="1"/>
</dbReference>
<evidence type="ECO:0000256" key="2">
    <source>
        <dbReference type="ARBA" id="ARBA00023315"/>
    </source>
</evidence>
<keyword evidence="5" id="KW-1185">Reference proteome</keyword>
<feature type="domain" description="N-acetyltransferase" evidence="3">
    <location>
        <begin position="182"/>
        <end position="336"/>
    </location>
</feature>
<dbReference type="InterPro" id="IPR016181">
    <property type="entry name" value="Acyl_CoA_acyltransferase"/>
</dbReference>
<dbReference type="Gene3D" id="3.40.630.30">
    <property type="match status" value="1"/>
</dbReference>
<dbReference type="PANTHER" id="PTHR43877">
    <property type="entry name" value="AMINOALKYLPHOSPHONATE N-ACETYLTRANSFERASE-RELATED-RELATED"/>
    <property type="match status" value="1"/>
</dbReference>
<accession>A0ABS1SJT6</accession>
<dbReference type="InterPro" id="IPR050832">
    <property type="entry name" value="Bact_Acetyltransf"/>
</dbReference>
<evidence type="ECO:0000256" key="1">
    <source>
        <dbReference type="ARBA" id="ARBA00022679"/>
    </source>
</evidence>
<dbReference type="CDD" id="cd04301">
    <property type="entry name" value="NAT_SF"/>
    <property type="match status" value="1"/>
</dbReference>
<organism evidence="4 5">
    <name type="scientific">Leucobacter chromiireducens subsp. chromiireducens</name>
    <dbReference type="NCBI Taxonomy" id="660067"/>
    <lineage>
        <taxon>Bacteria</taxon>
        <taxon>Bacillati</taxon>
        <taxon>Actinomycetota</taxon>
        <taxon>Actinomycetes</taxon>
        <taxon>Micrococcales</taxon>
        <taxon>Microbacteriaceae</taxon>
        <taxon>Leucobacter</taxon>
    </lineage>
</organism>
<evidence type="ECO:0000313" key="5">
    <source>
        <dbReference type="Proteomes" id="UP001646141"/>
    </source>
</evidence>
<sequence length="336" mass="36703">MTAPTEVVIPAVGAGLEWRPLRRTDLPALLELQRAANAVDNPRFVPRLDGLEEDFDSAGFDPDRDSVIAFDAQGRAVAYGEAYQDEEAETVVTVHVNGVVHPERRREGIGSAILAWQEARGLQQLAASELRLPGWLSAGAEEDAAAPRALLEGAGYARVRWWMTMDRDLAAPIAEVPLGPELRFEPYGPAWSEPSRLVINAAFRDHWGSQPTSREDWQASERLAAFRPDLGTVVVATLPDGSEEVAGVLTVEVNEEEWEPNGFTFGYIEVLGVARTWRGRGIAQALLARTFAALRAEGFERAVLDVDSESPTGADGLYARAGFRELARSVSLVKVF</sequence>
<dbReference type="RefSeq" id="WP_202380481.1">
    <property type="nucleotide sequence ID" value="NZ_BAAAMA010000003.1"/>
</dbReference>
<evidence type="ECO:0000259" key="3">
    <source>
        <dbReference type="PROSITE" id="PS51186"/>
    </source>
</evidence>
<protein>
    <submittedName>
        <fullName evidence="4">GNAT family N-acetyltransferase</fullName>
    </submittedName>
</protein>
<dbReference type="SUPFAM" id="SSF55729">
    <property type="entry name" value="Acyl-CoA N-acyltransferases (Nat)"/>
    <property type="match status" value="2"/>
</dbReference>
<reference evidence="4 5" key="1">
    <citation type="submission" date="2018-09" db="EMBL/GenBank/DDBJ databases">
        <title>Comparative genomics of Leucobacter spp.</title>
        <authorList>
            <person name="Reis A.C."/>
            <person name="Kolvenbach B.A."/>
            <person name="Corvini P.F.X."/>
            <person name="Nunes O.C."/>
        </authorList>
    </citation>
    <scope>NUCLEOTIDE SEQUENCE [LARGE SCALE GENOMIC DNA]</scope>
    <source>
        <strain evidence="4 5">L-1</strain>
    </source>
</reference>
<dbReference type="Pfam" id="PF00583">
    <property type="entry name" value="Acetyltransf_1"/>
    <property type="match status" value="1"/>
</dbReference>
<keyword evidence="1" id="KW-0808">Transferase</keyword>
<dbReference type="InterPro" id="IPR000182">
    <property type="entry name" value="GNAT_dom"/>
</dbReference>
<dbReference type="EMBL" id="QYAD01000001">
    <property type="protein sequence ID" value="MBL3688428.1"/>
    <property type="molecule type" value="Genomic_DNA"/>
</dbReference>
<feature type="domain" description="N-acetyltransferase" evidence="3">
    <location>
        <begin position="16"/>
        <end position="183"/>
    </location>
</feature>
<gene>
    <name evidence="4" type="ORF">D3226_00420</name>
</gene>
<comment type="caution">
    <text evidence="4">The sequence shown here is derived from an EMBL/GenBank/DDBJ whole genome shotgun (WGS) entry which is preliminary data.</text>
</comment>
<proteinExistence type="predicted"/>